<evidence type="ECO:0000256" key="9">
    <source>
        <dbReference type="ARBA" id="ARBA00039387"/>
    </source>
</evidence>
<evidence type="ECO:0000256" key="4">
    <source>
        <dbReference type="ARBA" id="ARBA00023002"/>
    </source>
</evidence>
<dbReference type="Gene3D" id="3.90.180.10">
    <property type="entry name" value="Medium-chain alcohol dehydrogenases, catalytic domain"/>
    <property type="match status" value="1"/>
</dbReference>
<keyword evidence="3" id="KW-0862">Zinc</keyword>
<comment type="pathway">
    <text evidence="6">Metabolic intermediate biosynthesis; 2-deoxystreptamine biosynthesis; 2-deoxystreptamine from D-glucose 6-phosphate: step 3/4.</text>
</comment>
<comment type="function">
    <text evidence="5">Catalyzes the oxidation of 2-deoxy-scyllo-inosamine (DOIA) with NAD(+) or NADP(+), forming 3-amino-2,3-dideoxy-scyllo-inosose (amino-DOI).</text>
</comment>
<keyword evidence="14" id="KW-1185">Reference proteome</keyword>
<sequence>MSATVRALVKSAPGEGHVSLAEVPEPIPGPGEALLELVYAGICHTDLNMIAGAYGPGSGYRPSYPVVLGHEFTARVVATGPGAEDLAPGTRVVSGCHLTCGACRWCASGRSMLCVRRRVIGLDADGCWAERFVMPRRNLVALPGTVSDRLAALAEPFAVGAHAVDLARVERGERVAIVGPGTVGLLTLGALAGHEVTVVGRRADARQLELAREFGATRLLRTEEAEAAAGTFDAVFETAGSAAAATLGARLLGPGGRLICVGLPTGPATFDTAQLAWQERSVLGSRAYDLSTWQSIPGRLANAPQLEAIAGHTVPLGELGRALGLIASRRATKVLLHP</sequence>
<organism evidence="13 14">
    <name type="scientific">Streptomyces hoynatensis</name>
    <dbReference type="NCBI Taxonomy" id="1141874"/>
    <lineage>
        <taxon>Bacteria</taxon>
        <taxon>Bacillati</taxon>
        <taxon>Actinomycetota</taxon>
        <taxon>Actinomycetes</taxon>
        <taxon>Kitasatosporales</taxon>
        <taxon>Streptomycetaceae</taxon>
        <taxon>Streptomyces</taxon>
    </lineage>
</organism>
<dbReference type="InterPro" id="IPR036291">
    <property type="entry name" value="NAD(P)-bd_dom_sf"/>
</dbReference>
<dbReference type="SMART" id="SM00829">
    <property type="entry name" value="PKS_ER"/>
    <property type="match status" value="1"/>
</dbReference>
<evidence type="ECO:0000313" key="14">
    <source>
        <dbReference type="Proteomes" id="UP000272474"/>
    </source>
</evidence>
<dbReference type="Proteomes" id="UP000272474">
    <property type="component" value="Unassembled WGS sequence"/>
</dbReference>
<dbReference type="GO" id="GO:0016491">
    <property type="term" value="F:oxidoreductase activity"/>
    <property type="evidence" value="ECO:0007669"/>
    <property type="project" value="UniProtKB-KW"/>
</dbReference>
<evidence type="ECO:0000256" key="2">
    <source>
        <dbReference type="ARBA" id="ARBA00022723"/>
    </source>
</evidence>
<evidence type="ECO:0000256" key="8">
    <source>
        <dbReference type="ARBA" id="ARBA00039102"/>
    </source>
</evidence>
<dbReference type="EC" id="1.1.1.329" evidence="8"/>
<gene>
    <name evidence="13" type="ORF">D7294_09995</name>
</gene>
<dbReference type="Gene3D" id="3.40.50.720">
    <property type="entry name" value="NAD(P)-binding Rossmann-like Domain"/>
    <property type="match status" value="1"/>
</dbReference>
<evidence type="ECO:0000256" key="6">
    <source>
        <dbReference type="ARBA" id="ARBA00037908"/>
    </source>
</evidence>
<evidence type="ECO:0000259" key="12">
    <source>
        <dbReference type="SMART" id="SM00829"/>
    </source>
</evidence>
<dbReference type="SUPFAM" id="SSF50129">
    <property type="entry name" value="GroES-like"/>
    <property type="match status" value="1"/>
</dbReference>
<dbReference type="RefSeq" id="WP_120677748.1">
    <property type="nucleotide sequence ID" value="NZ_RBAL01000004.1"/>
</dbReference>
<comment type="catalytic activity">
    <reaction evidence="10">
        <text>2-deoxy-scyllo-inosamine + NAD(+) = 3-amino-2,3-dideoxy-scyllo-inosose + NADH + H(+)</text>
        <dbReference type="Rhea" id="RHEA:33883"/>
        <dbReference type="ChEBI" id="CHEBI:15378"/>
        <dbReference type="ChEBI" id="CHEBI:57540"/>
        <dbReference type="ChEBI" id="CHEBI:57945"/>
        <dbReference type="ChEBI" id="CHEBI:65002"/>
        <dbReference type="ChEBI" id="CHEBI:65003"/>
        <dbReference type="EC" id="1.1.1.329"/>
    </reaction>
</comment>
<keyword evidence="2" id="KW-0479">Metal-binding</keyword>
<comment type="caution">
    <text evidence="13">The sequence shown here is derived from an EMBL/GenBank/DDBJ whole genome shotgun (WGS) entry which is preliminary data.</text>
</comment>
<feature type="domain" description="Enoyl reductase (ER)" evidence="12">
    <location>
        <begin position="14"/>
        <end position="336"/>
    </location>
</feature>
<evidence type="ECO:0000256" key="10">
    <source>
        <dbReference type="ARBA" id="ARBA00048685"/>
    </source>
</evidence>
<comment type="catalytic activity">
    <reaction evidence="11">
        <text>2-deoxy-scyllo-inosamine + NADP(+) = 3-amino-2,3-dideoxy-scyllo-inosose + NADPH + H(+)</text>
        <dbReference type="Rhea" id="RHEA:33879"/>
        <dbReference type="ChEBI" id="CHEBI:15378"/>
        <dbReference type="ChEBI" id="CHEBI:57783"/>
        <dbReference type="ChEBI" id="CHEBI:58349"/>
        <dbReference type="ChEBI" id="CHEBI:65002"/>
        <dbReference type="ChEBI" id="CHEBI:65003"/>
        <dbReference type="EC" id="1.1.1.329"/>
    </reaction>
</comment>
<dbReference type="SUPFAM" id="SSF51735">
    <property type="entry name" value="NAD(P)-binding Rossmann-fold domains"/>
    <property type="match status" value="1"/>
</dbReference>
<dbReference type="EMBL" id="RBAL01000004">
    <property type="protein sequence ID" value="RKN43999.1"/>
    <property type="molecule type" value="Genomic_DNA"/>
</dbReference>
<evidence type="ECO:0000256" key="1">
    <source>
        <dbReference type="ARBA" id="ARBA00001947"/>
    </source>
</evidence>
<dbReference type="InterPro" id="IPR020843">
    <property type="entry name" value="ER"/>
</dbReference>
<evidence type="ECO:0000256" key="11">
    <source>
        <dbReference type="ARBA" id="ARBA00049085"/>
    </source>
</evidence>
<dbReference type="InterPro" id="IPR013154">
    <property type="entry name" value="ADH-like_N"/>
</dbReference>
<evidence type="ECO:0000256" key="5">
    <source>
        <dbReference type="ARBA" id="ARBA00037678"/>
    </source>
</evidence>
<dbReference type="InterPro" id="IPR013149">
    <property type="entry name" value="ADH-like_C"/>
</dbReference>
<evidence type="ECO:0000256" key="3">
    <source>
        <dbReference type="ARBA" id="ARBA00022833"/>
    </source>
</evidence>
<dbReference type="OrthoDB" id="9797931at2"/>
<dbReference type="AlphaFoldDB" id="A0A3A9Z7I1"/>
<evidence type="ECO:0000313" key="13">
    <source>
        <dbReference type="EMBL" id="RKN43999.1"/>
    </source>
</evidence>
<accession>A0A3A9Z7I1</accession>
<dbReference type="GO" id="GO:0046872">
    <property type="term" value="F:metal ion binding"/>
    <property type="evidence" value="ECO:0007669"/>
    <property type="project" value="UniProtKB-KW"/>
</dbReference>
<evidence type="ECO:0000256" key="7">
    <source>
        <dbReference type="ARBA" id="ARBA00038004"/>
    </source>
</evidence>
<comment type="similarity">
    <text evidence="7">Belongs to the zinc-containing alcohol dehydrogenase family. DOIA dehydrogenase subfamily.</text>
</comment>
<dbReference type="Pfam" id="PF00107">
    <property type="entry name" value="ADH_zinc_N"/>
    <property type="match status" value="1"/>
</dbReference>
<protein>
    <recommendedName>
        <fullName evidence="9">2-deoxy-scyllo-inosamine dehydrogenase</fullName>
        <ecNumber evidence="8">1.1.1.329</ecNumber>
    </recommendedName>
</protein>
<dbReference type="Pfam" id="PF08240">
    <property type="entry name" value="ADH_N"/>
    <property type="match status" value="1"/>
</dbReference>
<reference evidence="13 14" key="1">
    <citation type="journal article" date="2014" name="Int. J. Syst. Evol. Microbiol.">
        <title>Streptomyces hoynatensis sp. nov., isolated from deep marine sediment.</title>
        <authorList>
            <person name="Veyisoglu A."/>
            <person name="Sahin N."/>
        </authorList>
    </citation>
    <scope>NUCLEOTIDE SEQUENCE [LARGE SCALE GENOMIC DNA]</scope>
    <source>
        <strain evidence="13 14">KCTC 29097</strain>
    </source>
</reference>
<comment type="cofactor">
    <cofactor evidence="1">
        <name>Zn(2+)</name>
        <dbReference type="ChEBI" id="CHEBI:29105"/>
    </cofactor>
</comment>
<dbReference type="InterPro" id="IPR050129">
    <property type="entry name" value="Zn_alcohol_dh"/>
</dbReference>
<proteinExistence type="inferred from homology"/>
<name>A0A3A9Z7I1_9ACTN</name>
<dbReference type="InterPro" id="IPR011032">
    <property type="entry name" value="GroES-like_sf"/>
</dbReference>
<dbReference type="PANTHER" id="PTHR43401">
    <property type="entry name" value="L-THREONINE 3-DEHYDROGENASE"/>
    <property type="match status" value="1"/>
</dbReference>
<dbReference type="PANTHER" id="PTHR43401:SF2">
    <property type="entry name" value="L-THREONINE 3-DEHYDROGENASE"/>
    <property type="match status" value="1"/>
</dbReference>
<keyword evidence="4" id="KW-0560">Oxidoreductase</keyword>